<keyword evidence="2" id="KW-0472">Membrane</keyword>
<reference evidence="3 4" key="1">
    <citation type="submission" date="2019-09" db="EMBL/GenBank/DDBJ databases">
        <authorList>
            <person name="Chandra G."/>
            <person name="Truman W A."/>
        </authorList>
    </citation>
    <scope>NUCLEOTIDE SEQUENCE [LARGE SCALE GENOMIC DNA]</scope>
    <source>
        <strain evidence="3">PS712</strain>
    </source>
</reference>
<dbReference type="Proteomes" id="UP000326018">
    <property type="component" value="Unassembled WGS sequence"/>
</dbReference>
<dbReference type="RefSeq" id="WP_150704009.1">
    <property type="nucleotide sequence ID" value="NZ_CABVIB010000023.1"/>
</dbReference>
<organism evidence="3 4">
    <name type="scientific">Pseudomonas fluorescens</name>
    <dbReference type="NCBI Taxonomy" id="294"/>
    <lineage>
        <taxon>Bacteria</taxon>
        <taxon>Pseudomonadati</taxon>
        <taxon>Pseudomonadota</taxon>
        <taxon>Gammaproteobacteria</taxon>
        <taxon>Pseudomonadales</taxon>
        <taxon>Pseudomonadaceae</taxon>
        <taxon>Pseudomonas</taxon>
    </lineage>
</organism>
<proteinExistence type="predicted"/>
<dbReference type="OrthoDB" id="9182830at2"/>
<keyword evidence="2" id="KW-0812">Transmembrane</keyword>
<sequence>MKNIKKRITNPITVIAIFATLSETSAAITLPFLDNKEREVYVWFLISFPFYLLLLFFATLNFNYRSLYAPSDYEKSEHFIDVLDDMEHRTNSACAASIEKAEQRASPLHTAHPPPDEAGSLRDSPGEKSMQLPDAAKSLHIIDAREIREKIELGTLFQKIQKPQEKLARVILLLTDSESEKALTEYAIKIAKQTRKHRGVTFFVVYNLSSQGATAIK</sequence>
<accession>A0A5E7DQ40</accession>
<keyword evidence="2" id="KW-1133">Transmembrane helix</keyword>
<evidence type="ECO:0000313" key="3">
    <source>
        <dbReference type="EMBL" id="VVO19603.1"/>
    </source>
</evidence>
<feature type="transmembrane region" description="Helical" evidence="2">
    <location>
        <begin position="42"/>
        <end position="62"/>
    </location>
</feature>
<dbReference type="AlphaFoldDB" id="A0A5E7DQ40"/>
<evidence type="ECO:0000313" key="4">
    <source>
        <dbReference type="Proteomes" id="UP000326018"/>
    </source>
</evidence>
<gene>
    <name evidence="3" type="ORF">PS712_04123</name>
</gene>
<feature type="region of interest" description="Disordered" evidence="1">
    <location>
        <begin position="104"/>
        <end position="130"/>
    </location>
</feature>
<name>A0A5E7DQ40_PSEFL</name>
<evidence type="ECO:0000256" key="1">
    <source>
        <dbReference type="SAM" id="MobiDB-lite"/>
    </source>
</evidence>
<evidence type="ECO:0000256" key="2">
    <source>
        <dbReference type="SAM" id="Phobius"/>
    </source>
</evidence>
<protein>
    <submittedName>
        <fullName evidence="3">Uncharacterized protein</fullName>
    </submittedName>
</protein>
<dbReference type="EMBL" id="CABVIB010000023">
    <property type="protein sequence ID" value="VVO19603.1"/>
    <property type="molecule type" value="Genomic_DNA"/>
</dbReference>